<evidence type="ECO:0000256" key="1">
    <source>
        <dbReference type="SAM" id="MobiDB-lite"/>
    </source>
</evidence>
<proteinExistence type="predicted"/>
<evidence type="ECO:0000313" key="4">
    <source>
        <dbReference type="EMBL" id="KZV86542.1"/>
    </source>
</evidence>
<dbReference type="InterPro" id="IPR046824">
    <property type="entry name" value="Mss51-like_C"/>
</dbReference>
<dbReference type="Pfam" id="PF13824">
    <property type="entry name" value="zf-Mss51"/>
    <property type="match status" value="1"/>
</dbReference>
<feature type="region of interest" description="Disordered" evidence="1">
    <location>
        <begin position="305"/>
        <end position="324"/>
    </location>
</feature>
<dbReference type="Proteomes" id="UP000077266">
    <property type="component" value="Unassembled WGS sequence"/>
</dbReference>
<dbReference type="InterPro" id="IPR032717">
    <property type="entry name" value="Mss51_Znf"/>
</dbReference>
<protein>
    <submittedName>
        <fullName evidence="4">Uncharacterized protein</fullName>
    </submittedName>
</protein>
<feature type="domain" description="Mitochondrial splicing suppressor 51-like C-terminal" evidence="3">
    <location>
        <begin position="230"/>
        <end position="458"/>
    </location>
</feature>
<evidence type="ECO:0000259" key="2">
    <source>
        <dbReference type="Pfam" id="PF13824"/>
    </source>
</evidence>
<organism evidence="4 5">
    <name type="scientific">Exidia glandulosa HHB12029</name>
    <dbReference type="NCBI Taxonomy" id="1314781"/>
    <lineage>
        <taxon>Eukaryota</taxon>
        <taxon>Fungi</taxon>
        <taxon>Dikarya</taxon>
        <taxon>Basidiomycota</taxon>
        <taxon>Agaricomycotina</taxon>
        <taxon>Agaricomycetes</taxon>
        <taxon>Auriculariales</taxon>
        <taxon>Exidiaceae</taxon>
        <taxon>Exidia</taxon>
    </lineage>
</organism>
<keyword evidence="5" id="KW-1185">Reference proteome</keyword>
<sequence length="490" mass="56017">MHRPNLKSPQLVHCALARPARRLQHSQTRTLLSWLRRKTGPPRAEPGSGKLLNADDLFYPLSQSPFRDLQHRSRAIKEIAPCPVCLEEDKRVAVRHECAECGWPTHCSEHHWHDDKEHAKYCARLREANEDEHDLRSGRHFHEFDMPGFPDTEQAISLMNWDVLWYTRGFKSFNNERSRRLASKVLTYPFSIGGVLHQNSALNLRNQRLTAEGLRSMTAIRTNLHVPTGSPEQIMGRSNFEKVRIFILGARAESFLPFGLWQQMAFLFPSANFHVYFIGPQISLPELVTLPATPDQDFQTIVDGPAPGQKLWRPPTPPRVHPHPRTRDVSQYYGFPAYTTPFSRLIAFTGIRALYQDVHELFAPFDPYTDVFFNFSPGFGFPSPNHPDLLQIASPDAWGPVVPKLLETKCMLFLTGFSPADIERDVRSLDTAEGVAGEFDFVLTPGDNPFGSEKWEVNDFDPRVIIKPNWGIWGIRGKRRDIQDGYVFTL</sequence>
<dbReference type="STRING" id="1314781.A0A165EBP3"/>
<dbReference type="FunCoup" id="A0A165EBP3">
    <property type="interactions" value="70"/>
</dbReference>
<name>A0A165EBP3_EXIGL</name>
<dbReference type="PANTHER" id="PTHR28069">
    <property type="entry name" value="GH20023P"/>
    <property type="match status" value="1"/>
</dbReference>
<dbReference type="EMBL" id="KV426152">
    <property type="protein sequence ID" value="KZV86542.1"/>
    <property type="molecule type" value="Genomic_DNA"/>
</dbReference>
<gene>
    <name evidence="4" type="ORF">EXIGLDRAFT_223154</name>
</gene>
<dbReference type="InParanoid" id="A0A165EBP3"/>
<reference evidence="4 5" key="1">
    <citation type="journal article" date="2016" name="Mol. Biol. Evol.">
        <title>Comparative Genomics of Early-Diverging Mushroom-Forming Fungi Provides Insights into the Origins of Lignocellulose Decay Capabilities.</title>
        <authorList>
            <person name="Nagy L.G."/>
            <person name="Riley R."/>
            <person name="Tritt A."/>
            <person name="Adam C."/>
            <person name="Daum C."/>
            <person name="Floudas D."/>
            <person name="Sun H."/>
            <person name="Yadav J.S."/>
            <person name="Pangilinan J."/>
            <person name="Larsson K.H."/>
            <person name="Matsuura K."/>
            <person name="Barry K."/>
            <person name="Labutti K."/>
            <person name="Kuo R."/>
            <person name="Ohm R.A."/>
            <person name="Bhattacharya S.S."/>
            <person name="Shirouzu T."/>
            <person name="Yoshinaga Y."/>
            <person name="Martin F.M."/>
            <person name="Grigoriev I.V."/>
            <person name="Hibbett D.S."/>
        </authorList>
    </citation>
    <scope>NUCLEOTIDE SEQUENCE [LARGE SCALE GENOMIC DNA]</scope>
    <source>
        <strain evidence="4 5">HHB12029</strain>
    </source>
</reference>
<evidence type="ECO:0000259" key="3">
    <source>
        <dbReference type="Pfam" id="PF20179"/>
    </source>
</evidence>
<dbReference type="AlphaFoldDB" id="A0A165EBP3"/>
<accession>A0A165EBP3</accession>
<evidence type="ECO:0000313" key="5">
    <source>
        <dbReference type="Proteomes" id="UP000077266"/>
    </source>
</evidence>
<dbReference type="OrthoDB" id="5282002at2759"/>
<dbReference type="PANTHER" id="PTHR28069:SF1">
    <property type="entry name" value="PROTEIN MSS51, MITOCHONDRIAL"/>
    <property type="match status" value="1"/>
</dbReference>
<feature type="domain" description="Mitochondrial splicing suppressor 51 zinc-finger" evidence="2">
    <location>
        <begin position="82"/>
        <end position="135"/>
    </location>
</feature>
<dbReference type="Pfam" id="PF20179">
    <property type="entry name" value="MSS51_C"/>
    <property type="match status" value="1"/>
</dbReference>